<evidence type="ECO:0000256" key="3">
    <source>
        <dbReference type="ARBA" id="ARBA00022989"/>
    </source>
</evidence>
<protein>
    <recommendedName>
        <fullName evidence="8">MAPEG family protein</fullName>
    </recommendedName>
</protein>
<dbReference type="InterPro" id="IPR001129">
    <property type="entry name" value="Membr-assoc_MAPEG"/>
</dbReference>
<reference evidence="6 7" key="1">
    <citation type="submission" date="2023-01" db="EMBL/GenBank/DDBJ databases">
        <title>Analysis of 21 Apiospora genomes using comparative genomics revels a genus with tremendous synthesis potential of carbohydrate active enzymes and secondary metabolites.</title>
        <authorList>
            <person name="Sorensen T."/>
        </authorList>
    </citation>
    <scope>NUCLEOTIDE SEQUENCE [LARGE SCALE GENOMIC DNA]</scope>
    <source>
        <strain evidence="6 7">CBS 83171</strain>
    </source>
</reference>
<dbReference type="Proteomes" id="UP001446871">
    <property type="component" value="Unassembled WGS sequence"/>
</dbReference>
<dbReference type="InterPro" id="IPR023352">
    <property type="entry name" value="MAPEG-like_dom_sf"/>
</dbReference>
<keyword evidence="4 5" id="KW-0472">Membrane</keyword>
<dbReference type="PANTHER" id="PTHR35371">
    <property type="entry name" value="INNER MEMBRANE PROTEIN"/>
    <property type="match status" value="1"/>
</dbReference>
<evidence type="ECO:0000256" key="4">
    <source>
        <dbReference type="ARBA" id="ARBA00023136"/>
    </source>
</evidence>
<evidence type="ECO:0000256" key="2">
    <source>
        <dbReference type="ARBA" id="ARBA00022692"/>
    </source>
</evidence>
<evidence type="ECO:0000256" key="5">
    <source>
        <dbReference type="SAM" id="Phobius"/>
    </source>
</evidence>
<name>A0ABR1UEN5_9PEZI</name>
<sequence>MSGFDKNFTFFTASALPFVPVAFVLLFLPKLYSFSLGLKYLDPADPKRYQPAILKADDLSDKVRLSLICMPLPVAISDVAPHIKHTKARILRAEAAFANGLETLAFYAAAVAAVNVQGLNPVAANVLSLLYLASRVVYNVVYVVLQDNPRWALVRSLTWFCGIGIIFAMFFTAGAAMQYR</sequence>
<comment type="subcellular location">
    <subcellularLocation>
        <location evidence="1">Membrane</location>
    </subcellularLocation>
</comment>
<feature type="transmembrane region" description="Helical" evidence="5">
    <location>
        <begin position="157"/>
        <end position="179"/>
    </location>
</feature>
<dbReference type="EMBL" id="JAQQWM010000007">
    <property type="protein sequence ID" value="KAK8057341.1"/>
    <property type="molecule type" value="Genomic_DNA"/>
</dbReference>
<keyword evidence="2 5" id="KW-0812">Transmembrane</keyword>
<dbReference type="Pfam" id="PF01124">
    <property type="entry name" value="MAPEG"/>
    <property type="match status" value="1"/>
</dbReference>
<evidence type="ECO:0000313" key="7">
    <source>
        <dbReference type="Proteomes" id="UP001446871"/>
    </source>
</evidence>
<keyword evidence="7" id="KW-1185">Reference proteome</keyword>
<organism evidence="6 7">
    <name type="scientific">Apiospora saccharicola</name>
    <dbReference type="NCBI Taxonomy" id="335842"/>
    <lineage>
        <taxon>Eukaryota</taxon>
        <taxon>Fungi</taxon>
        <taxon>Dikarya</taxon>
        <taxon>Ascomycota</taxon>
        <taxon>Pezizomycotina</taxon>
        <taxon>Sordariomycetes</taxon>
        <taxon>Xylariomycetidae</taxon>
        <taxon>Amphisphaeriales</taxon>
        <taxon>Apiosporaceae</taxon>
        <taxon>Apiospora</taxon>
    </lineage>
</organism>
<comment type="caution">
    <text evidence="6">The sequence shown here is derived from an EMBL/GenBank/DDBJ whole genome shotgun (WGS) entry which is preliminary data.</text>
</comment>
<feature type="transmembrane region" description="Helical" evidence="5">
    <location>
        <begin position="7"/>
        <end position="28"/>
    </location>
</feature>
<feature type="transmembrane region" description="Helical" evidence="5">
    <location>
        <begin position="95"/>
        <end position="116"/>
    </location>
</feature>
<feature type="transmembrane region" description="Helical" evidence="5">
    <location>
        <begin position="122"/>
        <end position="145"/>
    </location>
</feature>
<evidence type="ECO:0008006" key="8">
    <source>
        <dbReference type="Google" id="ProtNLM"/>
    </source>
</evidence>
<evidence type="ECO:0000313" key="6">
    <source>
        <dbReference type="EMBL" id="KAK8057341.1"/>
    </source>
</evidence>
<accession>A0ABR1UEN5</accession>
<proteinExistence type="predicted"/>
<dbReference type="PANTHER" id="PTHR35371:SF1">
    <property type="entry name" value="BLR7753 PROTEIN"/>
    <property type="match status" value="1"/>
</dbReference>
<keyword evidence="3 5" id="KW-1133">Transmembrane helix</keyword>
<gene>
    <name evidence="6" type="ORF">PG996_011278</name>
</gene>
<dbReference type="SUPFAM" id="SSF161084">
    <property type="entry name" value="MAPEG domain-like"/>
    <property type="match status" value="1"/>
</dbReference>
<evidence type="ECO:0000256" key="1">
    <source>
        <dbReference type="ARBA" id="ARBA00004370"/>
    </source>
</evidence>
<dbReference type="Gene3D" id="1.20.120.550">
    <property type="entry name" value="Membrane associated eicosanoid/glutathione metabolism-like domain"/>
    <property type="match status" value="1"/>
</dbReference>